<evidence type="ECO:0000313" key="3">
    <source>
        <dbReference type="EMBL" id="QIM54100.1"/>
    </source>
</evidence>
<dbReference type="Pfam" id="PF00753">
    <property type="entry name" value="Lactamase_B"/>
    <property type="match status" value="1"/>
</dbReference>
<feature type="domain" description="Metallo-beta-lactamase" evidence="2">
    <location>
        <begin position="30"/>
        <end position="215"/>
    </location>
</feature>
<comment type="similarity">
    <text evidence="1">Belongs to the metallo-beta-lactamase superfamily. Class-B beta-lactamase family.</text>
</comment>
<dbReference type="Gene3D" id="3.60.15.10">
    <property type="entry name" value="Ribonuclease Z/Hydroxyacylglutathione hydrolase-like"/>
    <property type="match status" value="1"/>
</dbReference>
<keyword evidence="3" id="KW-0378">Hydrolase</keyword>
<evidence type="ECO:0000259" key="2">
    <source>
        <dbReference type="SMART" id="SM00849"/>
    </source>
</evidence>
<protein>
    <submittedName>
        <fullName evidence="3">MBL fold metallo-hydrolase</fullName>
    </submittedName>
</protein>
<dbReference type="SUPFAM" id="SSF56281">
    <property type="entry name" value="Metallo-hydrolase/oxidoreductase"/>
    <property type="match status" value="1"/>
</dbReference>
<gene>
    <name evidence="3" type="ORF">G9Q37_19055</name>
</gene>
<reference evidence="3 4" key="1">
    <citation type="submission" date="2020-03" db="EMBL/GenBank/DDBJ databases">
        <title>Hydrogenophaga sp. nov. isolated from cyanobacterial mat.</title>
        <authorList>
            <person name="Thorat V."/>
            <person name="Kirdat K."/>
            <person name="Tiwarekar B."/>
            <person name="Costa E.D."/>
            <person name="Yadav A."/>
        </authorList>
    </citation>
    <scope>NUCLEOTIDE SEQUENCE [LARGE SCALE GENOMIC DNA]</scope>
    <source>
        <strain evidence="3 4">BA0156</strain>
    </source>
</reference>
<organism evidence="3 4">
    <name type="scientific">Hydrogenophaga crocea</name>
    <dbReference type="NCBI Taxonomy" id="2716225"/>
    <lineage>
        <taxon>Bacteria</taxon>
        <taxon>Pseudomonadati</taxon>
        <taxon>Pseudomonadota</taxon>
        <taxon>Betaproteobacteria</taxon>
        <taxon>Burkholderiales</taxon>
        <taxon>Comamonadaceae</taxon>
        <taxon>Hydrogenophaga</taxon>
    </lineage>
</organism>
<dbReference type="AlphaFoldDB" id="A0A6G8IM94"/>
<dbReference type="InterPro" id="IPR050855">
    <property type="entry name" value="NDM-1-like"/>
</dbReference>
<dbReference type="Proteomes" id="UP000503162">
    <property type="component" value="Chromosome"/>
</dbReference>
<sequence>MNSTSALRPKEADTWLKSLGIVVFERGWLSSNNVLLLAEDGAAIVDTGYASHADLTVELVRRALGPRPLRHILNTHLHSDHCGGNAALHAAWPDARISIPPGLADAVRAWDRVALTHEPTGQECPRFAAHGLLTPGETFAHGGLYWDVHAADGHDPHAVVLFERAHGVLMSADALWGNGFGVVFPELEGESGFAEVSATLDLIERLKPEWVIPGHGPVFHGAAVGEAMRKARSRLAQFEADPRRHRRHALKVLIKFKLLEWQRVSQTDLLAWFAQSRYFTSIANADGTAPMDEVLAGLLNELEQSNALRQEDAFVVNI</sequence>
<proteinExistence type="inferred from homology"/>
<evidence type="ECO:0000313" key="4">
    <source>
        <dbReference type="Proteomes" id="UP000503162"/>
    </source>
</evidence>
<dbReference type="CDD" id="cd06262">
    <property type="entry name" value="metallo-hydrolase-like_MBL-fold"/>
    <property type="match status" value="1"/>
</dbReference>
<dbReference type="EMBL" id="CP049989">
    <property type="protein sequence ID" value="QIM54100.1"/>
    <property type="molecule type" value="Genomic_DNA"/>
</dbReference>
<dbReference type="GO" id="GO:0016787">
    <property type="term" value="F:hydrolase activity"/>
    <property type="evidence" value="ECO:0007669"/>
    <property type="project" value="UniProtKB-KW"/>
</dbReference>
<dbReference type="SMART" id="SM00849">
    <property type="entry name" value="Lactamase_B"/>
    <property type="match status" value="1"/>
</dbReference>
<dbReference type="RefSeq" id="WP_166229747.1">
    <property type="nucleotide sequence ID" value="NZ_CP049989.1"/>
</dbReference>
<dbReference type="PANTHER" id="PTHR42951">
    <property type="entry name" value="METALLO-BETA-LACTAMASE DOMAIN-CONTAINING"/>
    <property type="match status" value="1"/>
</dbReference>
<dbReference type="InterPro" id="IPR036866">
    <property type="entry name" value="RibonucZ/Hydroxyglut_hydro"/>
</dbReference>
<name>A0A6G8IM94_9BURK</name>
<keyword evidence="4" id="KW-1185">Reference proteome</keyword>
<dbReference type="KEGG" id="hcz:G9Q37_19055"/>
<dbReference type="PANTHER" id="PTHR42951:SF4">
    <property type="entry name" value="ACYL-COENZYME A THIOESTERASE MBLAC2"/>
    <property type="match status" value="1"/>
</dbReference>
<dbReference type="InterPro" id="IPR001279">
    <property type="entry name" value="Metallo-B-lactamas"/>
</dbReference>
<accession>A0A6G8IM94</accession>
<evidence type="ECO:0000256" key="1">
    <source>
        <dbReference type="ARBA" id="ARBA00005250"/>
    </source>
</evidence>
<dbReference type="GO" id="GO:0017001">
    <property type="term" value="P:antibiotic catabolic process"/>
    <property type="evidence" value="ECO:0007669"/>
    <property type="project" value="UniProtKB-ARBA"/>
</dbReference>